<comment type="caution">
    <text evidence="1">The sequence shown here is derived from an EMBL/GenBank/DDBJ whole genome shotgun (WGS) entry which is preliminary data.</text>
</comment>
<evidence type="ECO:0000313" key="2">
    <source>
        <dbReference type="Proteomes" id="UP001162156"/>
    </source>
</evidence>
<reference evidence="1" key="1">
    <citation type="journal article" date="2023" name="Insect Mol. Biol.">
        <title>Genome sequencing provides insights into the evolution of gene families encoding plant cell wall-degrading enzymes in longhorned beetles.</title>
        <authorList>
            <person name="Shin N.R."/>
            <person name="Okamura Y."/>
            <person name="Kirsch R."/>
            <person name="Pauchet Y."/>
        </authorList>
    </citation>
    <scope>NUCLEOTIDE SEQUENCE</scope>
    <source>
        <strain evidence="1">RBIC_L_NR</strain>
    </source>
</reference>
<keyword evidence="2" id="KW-1185">Reference proteome</keyword>
<protein>
    <recommendedName>
        <fullName evidence="3">NADH dehydrogenase [ubiquinone] flavoprotein 3, mitochondrial</fullName>
    </recommendedName>
</protein>
<evidence type="ECO:0000313" key="1">
    <source>
        <dbReference type="EMBL" id="KAJ8969382.1"/>
    </source>
</evidence>
<name>A0AAV8ZUJ7_9CUCU</name>
<dbReference type="GO" id="GO:0005739">
    <property type="term" value="C:mitochondrion"/>
    <property type="evidence" value="ECO:0007669"/>
    <property type="project" value="InterPro"/>
</dbReference>
<dbReference type="Pfam" id="PF15880">
    <property type="entry name" value="NDUFV3"/>
    <property type="match status" value="1"/>
</dbReference>
<sequence>MRFFLRNFTACKIIYNKSPSVSVSSSLPEVPGLSEACVKITSDSVGPGAAKNSNYKNPEYFCYDKISYYEAEIELLKYRCPQPSTEKPYYPNDPK</sequence>
<dbReference type="EMBL" id="JANEYF010000543">
    <property type="protein sequence ID" value="KAJ8969382.1"/>
    <property type="molecule type" value="Genomic_DNA"/>
</dbReference>
<dbReference type="InterPro" id="IPR026193">
    <property type="entry name" value="NDUFV3"/>
</dbReference>
<proteinExistence type="predicted"/>
<evidence type="ECO:0008006" key="3">
    <source>
        <dbReference type="Google" id="ProtNLM"/>
    </source>
</evidence>
<dbReference type="AlphaFoldDB" id="A0AAV8ZUJ7"/>
<accession>A0AAV8ZUJ7</accession>
<organism evidence="1 2">
    <name type="scientific">Rhamnusium bicolor</name>
    <dbReference type="NCBI Taxonomy" id="1586634"/>
    <lineage>
        <taxon>Eukaryota</taxon>
        <taxon>Metazoa</taxon>
        <taxon>Ecdysozoa</taxon>
        <taxon>Arthropoda</taxon>
        <taxon>Hexapoda</taxon>
        <taxon>Insecta</taxon>
        <taxon>Pterygota</taxon>
        <taxon>Neoptera</taxon>
        <taxon>Endopterygota</taxon>
        <taxon>Coleoptera</taxon>
        <taxon>Polyphaga</taxon>
        <taxon>Cucujiformia</taxon>
        <taxon>Chrysomeloidea</taxon>
        <taxon>Cerambycidae</taxon>
        <taxon>Lepturinae</taxon>
        <taxon>Rhagiini</taxon>
        <taxon>Rhamnusium</taxon>
    </lineage>
</organism>
<dbReference type="Proteomes" id="UP001162156">
    <property type="component" value="Unassembled WGS sequence"/>
</dbReference>
<gene>
    <name evidence="1" type="ORF">NQ314_001781</name>
</gene>
<dbReference type="GO" id="GO:0045271">
    <property type="term" value="C:respiratory chain complex I"/>
    <property type="evidence" value="ECO:0007669"/>
    <property type="project" value="InterPro"/>
</dbReference>